<protein>
    <submittedName>
        <fullName evidence="2">Uncharacterized protein</fullName>
    </submittedName>
</protein>
<evidence type="ECO:0000313" key="2">
    <source>
        <dbReference type="EMBL" id="MPC87264.1"/>
    </source>
</evidence>
<dbReference type="AlphaFoldDB" id="A0A5B7J427"/>
<evidence type="ECO:0000313" key="3">
    <source>
        <dbReference type="Proteomes" id="UP000324222"/>
    </source>
</evidence>
<dbReference type="EMBL" id="VSRR010073972">
    <property type="protein sequence ID" value="MPC87264.1"/>
    <property type="molecule type" value="Genomic_DNA"/>
</dbReference>
<evidence type="ECO:0000256" key="1">
    <source>
        <dbReference type="SAM" id="MobiDB-lite"/>
    </source>
</evidence>
<comment type="caution">
    <text evidence="2">The sequence shown here is derived from an EMBL/GenBank/DDBJ whole genome shotgun (WGS) entry which is preliminary data.</text>
</comment>
<feature type="region of interest" description="Disordered" evidence="1">
    <location>
        <begin position="1"/>
        <end position="60"/>
    </location>
</feature>
<organism evidence="2 3">
    <name type="scientific">Portunus trituberculatus</name>
    <name type="common">Swimming crab</name>
    <name type="synonym">Neptunus trituberculatus</name>
    <dbReference type="NCBI Taxonomy" id="210409"/>
    <lineage>
        <taxon>Eukaryota</taxon>
        <taxon>Metazoa</taxon>
        <taxon>Ecdysozoa</taxon>
        <taxon>Arthropoda</taxon>
        <taxon>Crustacea</taxon>
        <taxon>Multicrustacea</taxon>
        <taxon>Malacostraca</taxon>
        <taxon>Eumalacostraca</taxon>
        <taxon>Eucarida</taxon>
        <taxon>Decapoda</taxon>
        <taxon>Pleocyemata</taxon>
        <taxon>Brachyura</taxon>
        <taxon>Eubrachyura</taxon>
        <taxon>Portunoidea</taxon>
        <taxon>Portunidae</taxon>
        <taxon>Portuninae</taxon>
        <taxon>Portunus</taxon>
    </lineage>
</organism>
<reference evidence="2 3" key="1">
    <citation type="submission" date="2019-05" db="EMBL/GenBank/DDBJ databases">
        <title>Another draft genome of Portunus trituberculatus and its Hox gene families provides insights of decapod evolution.</title>
        <authorList>
            <person name="Jeong J.-H."/>
            <person name="Song I."/>
            <person name="Kim S."/>
            <person name="Choi T."/>
            <person name="Kim D."/>
            <person name="Ryu S."/>
            <person name="Kim W."/>
        </authorList>
    </citation>
    <scope>NUCLEOTIDE SEQUENCE [LARGE SCALE GENOMIC DNA]</scope>
    <source>
        <tissue evidence="2">Muscle</tissue>
    </source>
</reference>
<gene>
    <name evidence="2" type="ORF">E2C01_082121</name>
</gene>
<feature type="compositionally biased region" description="Basic and acidic residues" evidence="1">
    <location>
        <begin position="35"/>
        <end position="45"/>
    </location>
</feature>
<name>A0A5B7J427_PORTR</name>
<accession>A0A5B7J427</accession>
<feature type="compositionally biased region" description="Polar residues" evidence="1">
    <location>
        <begin position="1"/>
        <end position="10"/>
    </location>
</feature>
<feature type="compositionally biased region" description="Low complexity" evidence="1">
    <location>
        <begin position="11"/>
        <end position="21"/>
    </location>
</feature>
<proteinExistence type="predicted"/>
<keyword evidence="3" id="KW-1185">Reference proteome</keyword>
<dbReference type="Proteomes" id="UP000324222">
    <property type="component" value="Unassembled WGS sequence"/>
</dbReference>
<sequence length="60" mass="6259">MQSGRPQNTHGKGVAGRAAGAGRREVATRSPGHAEFLDRETERSPARCAVGSLTVSSHTT</sequence>